<dbReference type="Proteomes" id="UP001519295">
    <property type="component" value="Unassembled WGS sequence"/>
</dbReference>
<name>A0ABS4VYF4_9PSEU</name>
<proteinExistence type="predicted"/>
<comment type="caution">
    <text evidence="2">The sequence shown here is derived from an EMBL/GenBank/DDBJ whole genome shotgun (WGS) entry which is preliminary data.</text>
</comment>
<evidence type="ECO:0000313" key="3">
    <source>
        <dbReference type="Proteomes" id="UP001519295"/>
    </source>
</evidence>
<evidence type="ECO:0000313" key="2">
    <source>
        <dbReference type="EMBL" id="MBP2368484.1"/>
    </source>
</evidence>
<dbReference type="Pfam" id="PF04993">
    <property type="entry name" value="TfoX_N"/>
    <property type="match status" value="1"/>
</dbReference>
<dbReference type="RefSeq" id="WP_210029683.1">
    <property type="nucleotide sequence ID" value="NZ_JAGINU010000001.1"/>
</dbReference>
<keyword evidence="3" id="KW-1185">Reference proteome</keyword>
<evidence type="ECO:0000259" key="1">
    <source>
        <dbReference type="Pfam" id="PF04993"/>
    </source>
</evidence>
<dbReference type="Gene3D" id="3.30.1460.30">
    <property type="entry name" value="YgaC/TfoX-N like chaperone"/>
    <property type="match status" value="1"/>
</dbReference>
<organism evidence="2 3">
    <name type="scientific">Pseudonocardia parietis</name>
    <dbReference type="NCBI Taxonomy" id="570936"/>
    <lineage>
        <taxon>Bacteria</taxon>
        <taxon>Bacillati</taxon>
        <taxon>Actinomycetota</taxon>
        <taxon>Actinomycetes</taxon>
        <taxon>Pseudonocardiales</taxon>
        <taxon>Pseudonocardiaceae</taxon>
        <taxon>Pseudonocardia</taxon>
    </lineage>
</organism>
<accession>A0ABS4VYF4</accession>
<dbReference type="SUPFAM" id="SSF159894">
    <property type="entry name" value="YgaC/TfoX-N like"/>
    <property type="match status" value="1"/>
</dbReference>
<dbReference type="InterPro" id="IPR007076">
    <property type="entry name" value="TfoX_N"/>
</dbReference>
<protein>
    <submittedName>
        <fullName evidence="2">TfoX/Sxy family transcriptional regulator of competence genes</fullName>
    </submittedName>
</protein>
<sequence>MPSGHGPTAERIRAMLAAEPSIREVSMFGGLSFMVNDKMIVNVRRGGDLLVRVDPERSPGLVAEHGARPAEMGAGRSMGPGWVDVAGELTATDDQLRFWLDVAMEFNNRARAR</sequence>
<feature type="domain" description="TfoX N-terminal" evidence="1">
    <location>
        <begin position="16"/>
        <end position="106"/>
    </location>
</feature>
<reference evidence="2 3" key="1">
    <citation type="submission" date="2021-03" db="EMBL/GenBank/DDBJ databases">
        <title>Sequencing the genomes of 1000 actinobacteria strains.</title>
        <authorList>
            <person name="Klenk H.-P."/>
        </authorList>
    </citation>
    <scope>NUCLEOTIDE SEQUENCE [LARGE SCALE GENOMIC DNA]</scope>
    <source>
        <strain evidence="2 3">DSM 45256</strain>
    </source>
</reference>
<dbReference type="EMBL" id="JAGINU010000001">
    <property type="protein sequence ID" value="MBP2368484.1"/>
    <property type="molecule type" value="Genomic_DNA"/>
</dbReference>
<gene>
    <name evidence="2" type="ORF">JOF36_004180</name>
</gene>